<proteinExistence type="predicted"/>
<reference evidence="1" key="1">
    <citation type="submission" date="2022-08" db="EMBL/GenBank/DDBJ databases">
        <title>Genome Sequence of Pycnoporus sanguineus.</title>
        <authorList>
            <person name="Buettner E."/>
        </authorList>
    </citation>
    <scope>NUCLEOTIDE SEQUENCE</scope>
    <source>
        <strain evidence="1">CG-C14</strain>
    </source>
</reference>
<accession>A0ACC1MKM1</accession>
<name>A0ACC1MKM1_9APHY</name>
<organism evidence="1 2">
    <name type="scientific">Trametes sanguinea</name>
    <dbReference type="NCBI Taxonomy" id="158606"/>
    <lineage>
        <taxon>Eukaryota</taxon>
        <taxon>Fungi</taxon>
        <taxon>Dikarya</taxon>
        <taxon>Basidiomycota</taxon>
        <taxon>Agaricomycotina</taxon>
        <taxon>Agaricomycetes</taxon>
        <taxon>Polyporales</taxon>
        <taxon>Polyporaceae</taxon>
        <taxon>Trametes</taxon>
    </lineage>
</organism>
<evidence type="ECO:0000313" key="2">
    <source>
        <dbReference type="Proteomes" id="UP001144978"/>
    </source>
</evidence>
<protein>
    <submittedName>
        <fullName evidence="1">Uncharacterized protein</fullName>
    </submittedName>
</protein>
<gene>
    <name evidence="1" type="ORF">NUW54_g13565</name>
</gene>
<evidence type="ECO:0000313" key="1">
    <source>
        <dbReference type="EMBL" id="KAJ2967228.1"/>
    </source>
</evidence>
<sequence>MTIGSASERLPLPSGWIRSASRCITDDRLPSGNRDASGCIPIPPGKFRHKMILPRHHYKPIAFHAAGKLASSSAFAILHTDRWMNPTVAVLGGSSMASDLLTPPWTRTSLHQEKYWDHWRDALAKRLQMVV</sequence>
<comment type="caution">
    <text evidence="1">The sequence shown here is derived from an EMBL/GenBank/DDBJ whole genome shotgun (WGS) entry which is preliminary data.</text>
</comment>
<dbReference type="Proteomes" id="UP001144978">
    <property type="component" value="Unassembled WGS sequence"/>
</dbReference>
<dbReference type="EMBL" id="JANSHE010006390">
    <property type="protein sequence ID" value="KAJ2967228.1"/>
    <property type="molecule type" value="Genomic_DNA"/>
</dbReference>
<keyword evidence="2" id="KW-1185">Reference proteome</keyword>